<proteinExistence type="predicted"/>
<reference evidence="2 3" key="1">
    <citation type="submission" date="2020-03" db="EMBL/GenBank/DDBJ databases">
        <title>Sequencing the genomes of 1000 actinobacteria strains.</title>
        <authorList>
            <person name="Klenk H.-P."/>
        </authorList>
    </citation>
    <scope>NUCLEOTIDE SEQUENCE [LARGE SCALE GENOMIC DNA]</scope>
    <source>
        <strain evidence="2 3">DSM 45685</strain>
    </source>
</reference>
<evidence type="ECO:0000256" key="1">
    <source>
        <dbReference type="SAM" id="MobiDB-lite"/>
    </source>
</evidence>
<accession>A0A7X5UQ73</accession>
<keyword evidence="3" id="KW-1185">Reference proteome</keyword>
<dbReference type="AlphaFoldDB" id="A0A7X5UQ73"/>
<feature type="region of interest" description="Disordered" evidence="1">
    <location>
        <begin position="30"/>
        <end position="66"/>
    </location>
</feature>
<comment type="caution">
    <text evidence="2">The sequence shown here is derived from an EMBL/GenBank/DDBJ whole genome shotgun (WGS) entry which is preliminary data.</text>
</comment>
<dbReference type="PROSITE" id="PS51257">
    <property type="entry name" value="PROKAR_LIPOPROTEIN"/>
    <property type="match status" value="1"/>
</dbReference>
<dbReference type="EMBL" id="JAAOYM010000001">
    <property type="protein sequence ID" value="NIJ12197.1"/>
    <property type="molecule type" value="Genomic_DNA"/>
</dbReference>
<dbReference type="Proteomes" id="UP000545493">
    <property type="component" value="Unassembled WGS sequence"/>
</dbReference>
<organism evidence="2 3">
    <name type="scientific">Saccharomonospora amisosensis</name>
    <dbReference type="NCBI Taxonomy" id="1128677"/>
    <lineage>
        <taxon>Bacteria</taxon>
        <taxon>Bacillati</taxon>
        <taxon>Actinomycetota</taxon>
        <taxon>Actinomycetes</taxon>
        <taxon>Pseudonocardiales</taxon>
        <taxon>Pseudonocardiaceae</taxon>
        <taxon>Saccharomonospora</taxon>
    </lineage>
</organism>
<sequence length="214" mass="21997">MTSVRAVRAVPVLIAAVTLLVTGGLAGCSERQVDSDSGAESTSAATRPSTTAPPQSQATTPGADPAEVEQAVERAVLGEQDLAGEGVRAVDPPSVASGCLAAVPVGLIGRQRTLLRWEYPTGSTLDQLVTGYVDRPAADVLNGRVRCPGAELTLPSRPDVQAHRGWCVDNTCTLLLASGQVLSGIQVSAGEQVRAREAVLRMAPIAAAKLPAND</sequence>
<evidence type="ECO:0000313" key="3">
    <source>
        <dbReference type="Proteomes" id="UP000545493"/>
    </source>
</evidence>
<dbReference type="RefSeq" id="WP_167170605.1">
    <property type="nucleotide sequence ID" value="NZ_JAAOYM010000001.1"/>
</dbReference>
<evidence type="ECO:0008006" key="4">
    <source>
        <dbReference type="Google" id="ProtNLM"/>
    </source>
</evidence>
<gene>
    <name evidence="2" type="ORF">FHU38_002541</name>
</gene>
<name>A0A7X5UQ73_9PSEU</name>
<evidence type="ECO:0000313" key="2">
    <source>
        <dbReference type="EMBL" id="NIJ12197.1"/>
    </source>
</evidence>
<feature type="compositionally biased region" description="Low complexity" evidence="1">
    <location>
        <begin position="41"/>
        <end position="61"/>
    </location>
</feature>
<protein>
    <recommendedName>
        <fullName evidence="4">PknH-like extracellular domain-containing protein</fullName>
    </recommendedName>
</protein>